<dbReference type="InterPro" id="IPR036188">
    <property type="entry name" value="FAD/NAD-bd_sf"/>
</dbReference>
<name>A0A1G7YDD8_9RHOB</name>
<dbReference type="SUPFAM" id="SSF51905">
    <property type="entry name" value="FAD/NAD(P)-binding domain"/>
    <property type="match status" value="1"/>
</dbReference>
<dbReference type="InterPro" id="IPR002938">
    <property type="entry name" value="FAD-bd"/>
</dbReference>
<reference evidence="5" key="1">
    <citation type="submission" date="2016-10" db="EMBL/GenBank/DDBJ databases">
        <authorList>
            <person name="Varghese N."/>
            <person name="Submissions S."/>
        </authorList>
    </citation>
    <scope>NUCLEOTIDE SEQUENCE [LARGE SCALE GENOMIC DNA]</scope>
    <source>
        <strain evidence="5">DSM 16477</strain>
    </source>
</reference>
<dbReference type="InterPro" id="IPR012733">
    <property type="entry name" value="HB_mOase"/>
</dbReference>
<protein>
    <submittedName>
        <fullName evidence="4">p-hydroxybenzoate 3-monooxygenase</fullName>
    </submittedName>
</protein>
<keyword evidence="4" id="KW-0503">Monooxygenase</keyword>
<evidence type="ECO:0000313" key="4">
    <source>
        <dbReference type="EMBL" id="SDG94329.1"/>
    </source>
</evidence>
<dbReference type="InterPro" id="IPR050641">
    <property type="entry name" value="RIFMO-like"/>
</dbReference>
<feature type="domain" description="FAD-binding" evidence="3">
    <location>
        <begin position="2"/>
        <end position="342"/>
    </location>
</feature>
<keyword evidence="4" id="KW-0560">Oxidoreductase</keyword>
<gene>
    <name evidence="4" type="ORF">SAMN04489759_11511</name>
</gene>
<evidence type="ECO:0000259" key="3">
    <source>
        <dbReference type="Pfam" id="PF01494"/>
    </source>
</evidence>
<dbReference type="Gene3D" id="3.30.9.10">
    <property type="entry name" value="D-Amino Acid Oxidase, subunit A, domain 2"/>
    <property type="match status" value="1"/>
</dbReference>
<dbReference type="PANTHER" id="PTHR43004">
    <property type="entry name" value="TRK SYSTEM POTASSIUM UPTAKE PROTEIN"/>
    <property type="match status" value="1"/>
</dbReference>
<evidence type="ECO:0000256" key="1">
    <source>
        <dbReference type="ARBA" id="ARBA00022630"/>
    </source>
</evidence>
<keyword evidence="1" id="KW-0285">Flavoprotein</keyword>
<dbReference type="PANTHER" id="PTHR43004:SF3">
    <property type="entry name" value="P-HYDROXYBENZOATE HYDROXYLASE"/>
    <property type="match status" value="1"/>
</dbReference>
<dbReference type="Proteomes" id="UP000199399">
    <property type="component" value="Unassembled WGS sequence"/>
</dbReference>
<accession>A0A1G7YDD8</accession>
<dbReference type="NCBIfam" id="NF006091">
    <property type="entry name" value="PRK08243.1"/>
    <property type="match status" value="1"/>
</dbReference>
<dbReference type="SUPFAM" id="SSF54373">
    <property type="entry name" value="FAD-linked reductases, C-terminal domain"/>
    <property type="match status" value="1"/>
</dbReference>
<proteinExistence type="predicted"/>
<keyword evidence="2" id="KW-0274">FAD</keyword>
<dbReference type="GO" id="GO:0043639">
    <property type="term" value="P:benzoate catabolic process"/>
    <property type="evidence" value="ECO:0007669"/>
    <property type="project" value="InterPro"/>
</dbReference>
<sequence length="389" mass="43332">MKTQVAIIGGGPSGLLLSQLLSTVGIDSVVLERKTKDYVLGRIRAGVLEQGLVGMLEEAGCADRLHAEGHVHDGALLSYGDETFRVDFKGLVDASVVVYGQTEVTRDLYDARERAGGEIVFEVENVQIHGADEDAPFVTYDKDGEAHRIDCDFIAGCDGFHGVSRQAIPLSVRREYEKIYPFGWLGVLSETPPVHDELIYANSERGFALCSMRNDHLSRYYIQCSLSETPADWTDAAFWEELKRRIPTDMAAKLVTGPSIEKSIAPLRSLVTEPMRWGRLFLCGDAAHIVPPTGAKGLNTAASDVHYLFQGLKSYYRDKDPAGIDGYSANALRRVWKVERFSWWFSSLLHRYPDQSPFDLKMQIAELDFLRSNEAAQLAMAQNYVGLPY</sequence>
<keyword evidence="5" id="KW-1185">Reference proteome</keyword>
<dbReference type="PRINTS" id="PR00420">
    <property type="entry name" value="RNGMNOXGNASE"/>
</dbReference>
<organism evidence="4 5">
    <name type="scientific">Sulfitobacter delicatus</name>
    <dbReference type="NCBI Taxonomy" id="218672"/>
    <lineage>
        <taxon>Bacteria</taxon>
        <taxon>Pseudomonadati</taxon>
        <taxon>Pseudomonadota</taxon>
        <taxon>Alphaproteobacteria</taxon>
        <taxon>Rhodobacterales</taxon>
        <taxon>Roseobacteraceae</taxon>
        <taxon>Sulfitobacter</taxon>
    </lineage>
</organism>
<dbReference type="Pfam" id="PF01494">
    <property type="entry name" value="FAD_binding_3"/>
    <property type="match status" value="1"/>
</dbReference>
<dbReference type="AlphaFoldDB" id="A0A1G7YDD8"/>
<dbReference type="GO" id="GO:0018659">
    <property type="term" value="F:4-hydroxybenzoate 3-monooxygenase activity"/>
    <property type="evidence" value="ECO:0007669"/>
    <property type="project" value="InterPro"/>
</dbReference>
<dbReference type="RefSeq" id="WP_093744044.1">
    <property type="nucleotide sequence ID" value="NZ_FNBP01000015.1"/>
</dbReference>
<dbReference type="OrthoDB" id="9791689at2"/>
<dbReference type="NCBIfam" id="TIGR02360">
    <property type="entry name" value="pbenz_hydroxyl"/>
    <property type="match status" value="1"/>
</dbReference>
<dbReference type="GO" id="GO:0071949">
    <property type="term" value="F:FAD binding"/>
    <property type="evidence" value="ECO:0007669"/>
    <property type="project" value="InterPro"/>
</dbReference>
<evidence type="ECO:0000313" key="5">
    <source>
        <dbReference type="Proteomes" id="UP000199399"/>
    </source>
</evidence>
<dbReference type="STRING" id="218672.SAMN04489759_11511"/>
<evidence type="ECO:0000256" key="2">
    <source>
        <dbReference type="ARBA" id="ARBA00022827"/>
    </source>
</evidence>
<dbReference type="EMBL" id="FNBP01000015">
    <property type="protein sequence ID" value="SDG94329.1"/>
    <property type="molecule type" value="Genomic_DNA"/>
</dbReference>
<dbReference type="Gene3D" id="3.50.50.60">
    <property type="entry name" value="FAD/NAD(P)-binding domain"/>
    <property type="match status" value="1"/>
</dbReference>